<evidence type="ECO:0000256" key="6">
    <source>
        <dbReference type="ARBA" id="ARBA00022777"/>
    </source>
</evidence>
<dbReference type="PROSITE" id="PS00108">
    <property type="entry name" value="PROTEIN_KINASE_ST"/>
    <property type="match status" value="1"/>
</dbReference>
<keyword evidence="3" id="KW-0723">Serine/threonine-protein kinase</keyword>
<evidence type="ECO:0000313" key="13">
    <source>
        <dbReference type="EMBL" id="KAF2655092.1"/>
    </source>
</evidence>
<evidence type="ECO:0000256" key="3">
    <source>
        <dbReference type="ARBA" id="ARBA00022527"/>
    </source>
</evidence>
<reference evidence="13" key="1">
    <citation type="journal article" date="2020" name="Stud. Mycol.">
        <title>101 Dothideomycetes genomes: a test case for predicting lifestyles and emergence of pathogens.</title>
        <authorList>
            <person name="Haridas S."/>
            <person name="Albert R."/>
            <person name="Binder M."/>
            <person name="Bloem J."/>
            <person name="Labutti K."/>
            <person name="Salamov A."/>
            <person name="Andreopoulos B."/>
            <person name="Baker S."/>
            <person name="Barry K."/>
            <person name="Bills G."/>
            <person name="Bluhm B."/>
            <person name="Cannon C."/>
            <person name="Castanera R."/>
            <person name="Culley D."/>
            <person name="Daum C."/>
            <person name="Ezra D."/>
            <person name="Gonzalez J."/>
            <person name="Henrissat B."/>
            <person name="Kuo A."/>
            <person name="Liang C."/>
            <person name="Lipzen A."/>
            <person name="Lutzoni F."/>
            <person name="Magnuson J."/>
            <person name="Mondo S."/>
            <person name="Nolan M."/>
            <person name="Ohm R."/>
            <person name="Pangilinan J."/>
            <person name="Park H.-J."/>
            <person name="Ramirez L."/>
            <person name="Alfaro M."/>
            <person name="Sun H."/>
            <person name="Tritt A."/>
            <person name="Yoshinaga Y."/>
            <person name="Zwiers L.-H."/>
            <person name="Turgeon B."/>
            <person name="Goodwin S."/>
            <person name="Spatafora J."/>
            <person name="Crous P."/>
            <person name="Grigoriev I."/>
        </authorList>
    </citation>
    <scope>NUCLEOTIDE SEQUENCE</scope>
    <source>
        <strain evidence="13">CBS 122681</strain>
    </source>
</reference>
<comment type="catalytic activity">
    <reaction evidence="10">
        <text>L-threonyl-[protein] + ATP = O-phospho-L-threonyl-[protein] + ADP + H(+)</text>
        <dbReference type="Rhea" id="RHEA:46608"/>
        <dbReference type="Rhea" id="RHEA-COMP:11060"/>
        <dbReference type="Rhea" id="RHEA-COMP:11605"/>
        <dbReference type="ChEBI" id="CHEBI:15378"/>
        <dbReference type="ChEBI" id="CHEBI:30013"/>
        <dbReference type="ChEBI" id="CHEBI:30616"/>
        <dbReference type="ChEBI" id="CHEBI:61977"/>
        <dbReference type="ChEBI" id="CHEBI:456216"/>
        <dbReference type="EC" id="2.7.11.1"/>
    </reaction>
</comment>
<dbReference type="GO" id="GO:0005776">
    <property type="term" value="C:autophagosome"/>
    <property type="evidence" value="ECO:0007669"/>
    <property type="project" value="TreeGrafter"/>
</dbReference>
<evidence type="ECO:0000259" key="12">
    <source>
        <dbReference type="PROSITE" id="PS50011"/>
    </source>
</evidence>
<dbReference type="InterPro" id="IPR008271">
    <property type="entry name" value="Ser/Thr_kinase_AS"/>
</dbReference>
<dbReference type="GO" id="GO:0005524">
    <property type="term" value="F:ATP binding"/>
    <property type="evidence" value="ECO:0007669"/>
    <property type="project" value="UniProtKB-KW"/>
</dbReference>
<dbReference type="PROSITE" id="PS50011">
    <property type="entry name" value="PROTEIN_KINASE_DOM"/>
    <property type="match status" value="1"/>
</dbReference>
<keyword evidence="14" id="KW-1185">Reference proteome</keyword>
<keyword evidence="4" id="KW-0808">Transferase</keyword>
<keyword evidence="7" id="KW-0067">ATP-binding</keyword>
<proteinExistence type="predicted"/>
<dbReference type="InterPro" id="IPR000719">
    <property type="entry name" value="Prot_kinase_dom"/>
</dbReference>
<gene>
    <name evidence="13" type="ORF">K491DRAFT_439983</name>
</gene>
<keyword evidence="6 13" id="KW-0418">Kinase</keyword>
<evidence type="ECO:0000256" key="2">
    <source>
        <dbReference type="ARBA" id="ARBA00012513"/>
    </source>
</evidence>
<dbReference type="Proteomes" id="UP000799324">
    <property type="component" value="Unassembled WGS sequence"/>
</dbReference>
<dbReference type="EC" id="2.7.11.1" evidence="2"/>
<dbReference type="InterPro" id="IPR011009">
    <property type="entry name" value="Kinase-like_dom_sf"/>
</dbReference>
<dbReference type="Gene3D" id="1.10.510.10">
    <property type="entry name" value="Transferase(Phosphotransferase) domain 1"/>
    <property type="match status" value="1"/>
</dbReference>
<keyword evidence="8" id="KW-0072">Autophagy</keyword>
<evidence type="ECO:0000256" key="11">
    <source>
        <dbReference type="ARBA" id="ARBA00048679"/>
    </source>
</evidence>
<comment type="subcellular location">
    <subcellularLocation>
        <location evidence="1">Preautophagosomal structure membrane</location>
        <topology evidence="1">Peripheral membrane protein</topology>
    </subcellularLocation>
</comment>
<evidence type="ECO:0000256" key="5">
    <source>
        <dbReference type="ARBA" id="ARBA00022741"/>
    </source>
</evidence>
<feature type="domain" description="Protein kinase" evidence="12">
    <location>
        <begin position="1"/>
        <end position="209"/>
    </location>
</feature>
<evidence type="ECO:0000256" key="9">
    <source>
        <dbReference type="ARBA" id="ARBA00030237"/>
    </source>
</evidence>
<dbReference type="PANTHER" id="PTHR24348">
    <property type="entry name" value="SERINE/THREONINE-PROTEIN KINASE UNC-51-RELATED"/>
    <property type="match status" value="1"/>
</dbReference>
<dbReference type="GO" id="GO:0004674">
    <property type="term" value="F:protein serine/threonine kinase activity"/>
    <property type="evidence" value="ECO:0007669"/>
    <property type="project" value="UniProtKB-KW"/>
</dbReference>
<name>A0A6A6T5Z7_9PLEO</name>
<dbReference type="GO" id="GO:0005829">
    <property type="term" value="C:cytosol"/>
    <property type="evidence" value="ECO:0007669"/>
    <property type="project" value="TreeGrafter"/>
</dbReference>
<dbReference type="PANTHER" id="PTHR24348:SF22">
    <property type="entry name" value="NON-SPECIFIC SERINE_THREONINE PROTEIN KINASE"/>
    <property type="match status" value="1"/>
</dbReference>
<evidence type="ECO:0000256" key="8">
    <source>
        <dbReference type="ARBA" id="ARBA00023006"/>
    </source>
</evidence>
<sequence>MSGGFRPRPAQFDWVDCAWPSIRLSPSPTRHSKITAAVKQEEKELSFLSPPQVYVCKTVAVNADLLKRQKRDVPREYEIWSNLGTHPYILACEDFQYGVNERSLDHATYWSKYCKNGDLALVYIHYGLHITMDEAGGIENLDFNSHATLIHRDIKPQNIFISSLDPMHVKIGDFGCAKPLDDNSTMSDTGTERYKAPMHNDFRYLERHN</sequence>
<protein>
    <recommendedName>
        <fullName evidence="2">non-specific serine/threonine protein kinase</fullName>
        <ecNumber evidence="2">2.7.11.1</ecNumber>
    </recommendedName>
    <alternativeName>
        <fullName evidence="9">Autophagy-related protein 1</fullName>
    </alternativeName>
</protein>
<organism evidence="13 14">
    <name type="scientific">Lophiostoma macrostomum CBS 122681</name>
    <dbReference type="NCBI Taxonomy" id="1314788"/>
    <lineage>
        <taxon>Eukaryota</taxon>
        <taxon>Fungi</taxon>
        <taxon>Dikarya</taxon>
        <taxon>Ascomycota</taxon>
        <taxon>Pezizomycotina</taxon>
        <taxon>Dothideomycetes</taxon>
        <taxon>Pleosporomycetidae</taxon>
        <taxon>Pleosporales</taxon>
        <taxon>Lophiostomataceae</taxon>
        <taxon>Lophiostoma</taxon>
    </lineage>
</organism>
<keyword evidence="5" id="KW-0547">Nucleotide-binding</keyword>
<dbReference type="InterPro" id="IPR045269">
    <property type="entry name" value="Atg1-like"/>
</dbReference>
<dbReference type="SUPFAM" id="SSF56112">
    <property type="entry name" value="Protein kinase-like (PK-like)"/>
    <property type="match status" value="1"/>
</dbReference>
<dbReference type="OrthoDB" id="310217at2759"/>
<evidence type="ECO:0000256" key="7">
    <source>
        <dbReference type="ARBA" id="ARBA00022840"/>
    </source>
</evidence>
<comment type="catalytic activity">
    <reaction evidence="11">
        <text>L-seryl-[protein] + ATP = O-phospho-L-seryl-[protein] + ADP + H(+)</text>
        <dbReference type="Rhea" id="RHEA:17989"/>
        <dbReference type="Rhea" id="RHEA-COMP:9863"/>
        <dbReference type="Rhea" id="RHEA-COMP:11604"/>
        <dbReference type="ChEBI" id="CHEBI:15378"/>
        <dbReference type="ChEBI" id="CHEBI:29999"/>
        <dbReference type="ChEBI" id="CHEBI:30616"/>
        <dbReference type="ChEBI" id="CHEBI:83421"/>
        <dbReference type="ChEBI" id="CHEBI:456216"/>
        <dbReference type="EC" id="2.7.11.1"/>
    </reaction>
</comment>
<dbReference type="Pfam" id="PF00069">
    <property type="entry name" value="Pkinase"/>
    <property type="match status" value="1"/>
</dbReference>
<dbReference type="EMBL" id="MU004354">
    <property type="protein sequence ID" value="KAF2655092.1"/>
    <property type="molecule type" value="Genomic_DNA"/>
</dbReference>
<accession>A0A6A6T5Z7</accession>
<evidence type="ECO:0000256" key="10">
    <source>
        <dbReference type="ARBA" id="ARBA00047899"/>
    </source>
</evidence>
<dbReference type="GO" id="GO:0000045">
    <property type="term" value="P:autophagosome assembly"/>
    <property type="evidence" value="ECO:0007669"/>
    <property type="project" value="TreeGrafter"/>
</dbReference>
<evidence type="ECO:0000313" key="14">
    <source>
        <dbReference type="Proteomes" id="UP000799324"/>
    </source>
</evidence>
<dbReference type="AlphaFoldDB" id="A0A6A6T5Z7"/>
<dbReference type="GO" id="GO:0034045">
    <property type="term" value="C:phagophore assembly site membrane"/>
    <property type="evidence" value="ECO:0007669"/>
    <property type="project" value="UniProtKB-SubCell"/>
</dbReference>
<evidence type="ECO:0000256" key="1">
    <source>
        <dbReference type="ARBA" id="ARBA00004623"/>
    </source>
</evidence>
<evidence type="ECO:0000256" key="4">
    <source>
        <dbReference type="ARBA" id="ARBA00022679"/>
    </source>
</evidence>
<dbReference type="GO" id="GO:0010506">
    <property type="term" value="P:regulation of autophagy"/>
    <property type="evidence" value="ECO:0007669"/>
    <property type="project" value="InterPro"/>
</dbReference>